<keyword evidence="3" id="KW-1185">Reference proteome</keyword>
<sequence length="101" mass="11854">MRKCSEQRTFSNTTPHSPKIEEQEEIHEKKSFSERKSNSNIKSQTTRKLPLSYGDLPIREMHRGAEQRTSYIPFLLNQETRSDVIRFVSILVTLFLKQGSR</sequence>
<protein>
    <submittedName>
        <fullName evidence="2">Uncharacterized protein</fullName>
    </submittedName>
</protein>
<feature type="compositionally biased region" description="Polar residues" evidence="1">
    <location>
        <begin position="7"/>
        <end position="16"/>
    </location>
</feature>
<organism evidence="2 3">
    <name type="scientific">Dendrobium chrysotoxum</name>
    <name type="common">Orchid</name>
    <dbReference type="NCBI Taxonomy" id="161865"/>
    <lineage>
        <taxon>Eukaryota</taxon>
        <taxon>Viridiplantae</taxon>
        <taxon>Streptophyta</taxon>
        <taxon>Embryophyta</taxon>
        <taxon>Tracheophyta</taxon>
        <taxon>Spermatophyta</taxon>
        <taxon>Magnoliopsida</taxon>
        <taxon>Liliopsida</taxon>
        <taxon>Asparagales</taxon>
        <taxon>Orchidaceae</taxon>
        <taxon>Epidendroideae</taxon>
        <taxon>Malaxideae</taxon>
        <taxon>Dendrobiinae</taxon>
        <taxon>Dendrobium</taxon>
    </lineage>
</organism>
<comment type="caution">
    <text evidence="2">The sequence shown here is derived from an EMBL/GenBank/DDBJ whole genome shotgun (WGS) entry which is preliminary data.</text>
</comment>
<feature type="compositionally biased region" description="Basic and acidic residues" evidence="1">
    <location>
        <begin position="18"/>
        <end position="37"/>
    </location>
</feature>
<feature type="region of interest" description="Disordered" evidence="1">
    <location>
        <begin position="1"/>
        <end position="49"/>
    </location>
</feature>
<dbReference type="Proteomes" id="UP000775213">
    <property type="component" value="Unassembled WGS sequence"/>
</dbReference>
<evidence type="ECO:0000256" key="1">
    <source>
        <dbReference type="SAM" id="MobiDB-lite"/>
    </source>
</evidence>
<evidence type="ECO:0000313" key="3">
    <source>
        <dbReference type="Proteomes" id="UP000775213"/>
    </source>
</evidence>
<name>A0AAV7FNE7_DENCH</name>
<proteinExistence type="predicted"/>
<reference evidence="2 3" key="1">
    <citation type="journal article" date="2021" name="Hortic Res">
        <title>Chromosome-scale assembly of the Dendrobium chrysotoxum genome enhances the understanding of orchid evolution.</title>
        <authorList>
            <person name="Zhang Y."/>
            <person name="Zhang G.Q."/>
            <person name="Zhang D."/>
            <person name="Liu X.D."/>
            <person name="Xu X.Y."/>
            <person name="Sun W.H."/>
            <person name="Yu X."/>
            <person name="Zhu X."/>
            <person name="Wang Z.W."/>
            <person name="Zhao X."/>
            <person name="Zhong W.Y."/>
            <person name="Chen H."/>
            <person name="Yin W.L."/>
            <person name="Huang T."/>
            <person name="Niu S.C."/>
            <person name="Liu Z.J."/>
        </authorList>
    </citation>
    <scope>NUCLEOTIDE SEQUENCE [LARGE SCALE GENOMIC DNA]</scope>
    <source>
        <strain evidence="2">Lindl</strain>
    </source>
</reference>
<gene>
    <name evidence="2" type="ORF">IEQ34_025755</name>
</gene>
<evidence type="ECO:0000313" key="2">
    <source>
        <dbReference type="EMBL" id="KAH0440048.1"/>
    </source>
</evidence>
<accession>A0AAV7FNE7</accession>
<feature type="compositionally biased region" description="Polar residues" evidence="1">
    <location>
        <begin position="38"/>
        <end position="47"/>
    </location>
</feature>
<dbReference type="AlphaFoldDB" id="A0AAV7FNE7"/>
<dbReference type="EMBL" id="JAGFBR010000644">
    <property type="protein sequence ID" value="KAH0440048.1"/>
    <property type="molecule type" value="Genomic_DNA"/>
</dbReference>